<dbReference type="Pfam" id="PF11860">
    <property type="entry name" value="Muramidase"/>
    <property type="match status" value="1"/>
</dbReference>
<dbReference type="OrthoDB" id="8489at10239"/>
<sequence>MALTEKQFQDAASTLGVTTAHIKAFVAVEASGNGFLQDGRPKILFERHVFYRLLKSKRGEAFANEISANNSDICSPSTGGYATGPNSDARGVAEHKRLARATAIDRECGLQAASWGAGQVMGENWKRCGYVSLQAFVNAAYKEQGQLDMIVGYLKSDPKIIKAMLDKNWDKVAELYNGRNYAANNYHVKLANAYTENGGK</sequence>
<keyword evidence="3" id="KW-1185">Reference proteome</keyword>
<dbReference type="Proteomes" id="UP000241629">
    <property type="component" value="Segment"/>
</dbReference>
<organism evidence="2 3">
    <name type="scientific">Pantoea phage vB_PagS_Vid5</name>
    <dbReference type="NCBI Taxonomy" id="2099652"/>
    <lineage>
        <taxon>Viruses</taxon>
        <taxon>Duplodnaviria</taxon>
        <taxon>Heunggongvirae</taxon>
        <taxon>Uroviricota</taxon>
        <taxon>Caudoviricetes</taxon>
        <taxon>Vidquintavirus</taxon>
        <taxon>Vidquintavirus Vid5</taxon>
    </lineage>
</organism>
<protein>
    <submittedName>
        <fullName evidence="2">Endolysin</fullName>
    </submittedName>
</protein>
<evidence type="ECO:0000259" key="1">
    <source>
        <dbReference type="Pfam" id="PF11860"/>
    </source>
</evidence>
<accession>A0A2P1CKX8</accession>
<feature type="domain" description="N-acetylmuramidase" evidence="1">
    <location>
        <begin position="19"/>
        <end position="195"/>
    </location>
</feature>
<dbReference type="InterPro" id="IPR024408">
    <property type="entry name" value="Muramidase"/>
</dbReference>
<evidence type="ECO:0000313" key="3">
    <source>
        <dbReference type="Proteomes" id="UP000241629"/>
    </source>
</evidence>
<reference evidence="2 3" key="1">
    <citation type="submission" date="2018-02" db="EMBL/GenBank/DDBJ databases">
        <title>Complete genome sequence of Pantoea phage vB_PagS_Vid5.</title>
        <authorList>
            <person name="Truncaite L."/>
            <person name="Simoliunas E."/>
            <person name="Meskys R."/>
        </authorList>
    </citation>
    <scope>NUCLEOTIDE SEQUENCE [LARGE SCALE GENOMIC DNA]</scope>
</reference>
<dbReference type="SMR" id="A0A2P1CKX8"/>
<evidence type="ECO:0000313" key="2">
    <source>
        <dbReference type="EMBL" id="AVJ51852.1"/>
    </source>
</evidence>
<name>A0A2P1CKX8_9CAUD</name>
<dbReference type="EMBL" id="MG948468">
    <property type="protein sequence ID" value="AVJ51852.1"/>
    <property type="molecule type" value="Genomic_DNA"/>
</dbReference>
<gene>
    <name evidence="2" type="ORF">Vid5_gp97</name>
</gene>
<proteinExistence type="predicted"/>